<organism evidence="1">
    <name type="scientific">marine metagenome</name>
    <dbReference type="NCBI Taxonomy" id="408172"/>
    <lineage>
        <taxon>unclassified sequences</taxon>
        <taxon>metagenomes</taxon>
        <taxon>ecological metagenomes</taxon>
    </lineage>
</organism>
<sequence length="127" mass="14537">VSYANSQYILVTCFSIMACSRFLVSDTIIPEKLIQVPQDHILYDERKVIFLPNINDQKEFPSSISGRETYTYDDLSKQTGKVEGEYVLLGGDYYIIRLEDKKLIKIPSEDFLIVTDFIIETLEVNGG</sequence>
<dbReference type="EMBL" id="UINC01000201">
    <property type="protein sequence ID" value="SUZ51019.1"/>
    <property type="molecule type" value="Genomic_DNA"/>
</dbReference>
<feature type="non-terminal residue" evidence="1">
    <location>
        <position position="1"/>
    </location>
</feature>
<gene>
    <name evidence="1" type="ORF">METZ01_LOCUS3873</name>
</gene>
<dbReference type="AlphaFoldDB" id="A0A381N987"/>
<proteinExistence type="predicted"/>
<protein>
    <submittedName>
        <fullName evidence="1">Uncharacterized protein</fullName>
    </submittedName>
</protein>
<accession>A0A381N987</accession>
<evidence type="ECO:0000313" key="1">
    <source>
        <dbReference type="EMBL" id="SUZ51019.1"/>
    </source>
</evidence>
<reference evidence="1" key="1">
    <citation type="submission" date="2018-05" db="EMBL/GenBank/DDBJ databases">
        <authorList>
            <person name="Lanie J.A."/>
            <person name="Ng W.-L."/>
            <person name="Kazmierczak K.M."/>
            <person name="Andrzejewski T.M."/>
            <person name="Davidsen T.M."/>
            <person name="Wayne K.J."/>
            <person name="Tettelin H."/>
            <person name="Glass J.I."/>
            <person name="Rusch D."/>
            <person name="Podicherti R."/>
            <person name="Tsui H.-C.T."/>
            <person name="Winkler M.E."/>
        </authorList>
    </citation>
    <scope>NUCLEOTIDE SEQUENCE</scope>
</reference>
<name>A0A381N987_9ZZZZ</name>